<comment type="caution">
    <text evidence="1">The sequence shown here is derived from an EMBL/GenBank/DDBJ whole genome shotgun (WGS) entry which is preliminary data.</text>
</comment>
<accession>A0ACB8SJZ7</accession>
<name>A0ACB8SJZ7_9AGAM</name>
<protein>
    <submittedName>
        <fullName evidence="1">Uncharacterized protein</fullName>
    </submittedName>
</protein>
<evidence type="ECO:0000313" key="1">
    <source>
        <dbReference type="EMBL" id="KAI0056116.1"/>
    </source>
</evidence>
<dbReference type="Proteomes" id="UP000814140">
    <property type="component" value="Unassembled WGS sequence"/>
</dbReference>
<organism evidence="1 2">
    <name type="scientific">Artomyces pyxidatus</name>
    <dbReference type="NCBI Taxonomy" id="48021"/>
    <lineage>
        <taxon>Eukaryota</taxon>
        <taxon>Fungi</taxon>
        <taxon>Dikarya</taxon>
        <taxon>Basidiomycota</taxon>
        <taxon>Agaricomycotina</taxon>
        <taxon>Agaricomycetes</taxon>
        <taxon>Russulales</taxon>
        <taxon>Auriscalpiaceae</taxon>
        <taxon>Artomyces</taxon>
    </lineage>
</organism>
<evidence type="ECO:0000313" key="2">
    <source>
        <dbReference type="Proteomes" id="UP000814140"/>
    </source>
</evidence>
<reference evidence="1" key="2">
    <citation type="journal article" date="2022" name="New Phytol.">
        <title>Evolutionary transition to the ectomycorrhizal habit in the genomes of a hyperdiverse lineage of mushroom-forming fungi.</title>
        <authorList>
            <person name="Looney B."/>
            <person name="Miyauchi S."/>
            <person name="Morin E."/>
            <person name="Drula E."/>
            <person name="Courty P.E."/>
            <person name="Kohler A."/>
            <person name="Kuo A."/>
            <person name="LaButti K."/>
            <person name="Pangilinan J."/>
            <person name="Lipzen A."/>
            <person name="Riley R."/>
            <person name="Andreopoulos W."/>
            <person name="He G."/>
            <person name="Johnson J."/>
            <person name="Nolan M."/>
            <person name="Tritt A."/>
            <person name="Barry K.W."/>
            <person name="Grigoriev I.V."/>
            <person name="Nagy L.G."/>
            <person name="Hibbett D."/>
            <person name="Henrissat B."/>
            <person name="Matheny P.B."/>
            <person name="Labbe J."/>
            <person name="Martin F.M."/>
        </authorList>
    </citation>
    <scope>NUCLEOTIDE SEQUENCE</scope>
    <source>
        <strain evidence="1">HHB10654</strain>
    </source>
</reference>
<sequence length="203" mass="22283">MASKTYEFASWPASEAYLSNPSIIQPVFGYLKASKGINEIYQGLQTEQPNIYVINTWDELKDHQNLIEDKENYSALGVHTARTRSENSEESIVHAIFLEDPRGAFGAPVTEIAHITPKEGVAPGAVEEVLVAILGWRSDPDVVVRGGAYGRLVEKPETFVLVLGWDTVEDHINTVTAGAPEQVVAKLKSVGLVELVHVKFKSI</sequence>
<keyword evidence="2" id="KW-1185">Reference proteome</keyword>
<reference evidence="1" key="1">
    <citation type="submission" date="2021-03" db="EMBL/GenBank/DDBJ databases">
        <authorList>
            <consortium name="DOE Joint Genome Institute"/>
            <person name="Ahrendt S."/>
            <person name="Looney B.P."/>
            <person name="Miyauchi S."/>
            <person name="Morin E."/>
            <person name="Drula E."/>
            <person name="Courty P.E."/>
            <person name="Chicoki N."/>
            <person name="Fauchery L."/>
            <person name="Kohler A."/>
            <person name="Kuo A."/>
            <person name="Labutti K."/>
            <person name="Pangilinan J."/>
            <person name="Lipzen A."/>
            <person name="Riley R."/>
            <person name="Andreopoulos W."/>
            <person name="He G."/>
            <person name="Johnson J."/>
            <person name="Barry K.W."/>
            <person name="Grigoriev I.V."/>
            <person name="Nagy L."/>
            <person name="Hibbett D."/>
            <person name="Henrissat B."/>
            <person name="Matheny P.B."/>
            <person name="Labbe J."/>
            <person name="Martin F."/>
        </authorList>
    </citation>
    <scope>NUCLEOTIDE SEQUENCE</scope>
    <source>
        <strain evidence="1">HHB10654</strain>
    </source>
</reference>
<gene>
    <name evidence="1" type="ORF">BV25DRAFT_1832582</name>
</gene>
<dbReference type="EMBL" id="MU277271">
    <property type="protein sequence ID" value="KAI0056116.1"/>
    <property type="molecule type" value="Genomic_DNA"/>
</dbReference>
<proteinExistence type="predicted"/>